<dbReference type="HAMAP" id="MF_01363">
    <property type="entry name" value="Ribosomal_bL21"/>
    <property type="match status" value="1"/>
</dbReference>
<dbReference type="AlphaFoldDB" id="A0A930Y2H8"/>
<dbReference type="GO" id="GO:0003735">
    <property type="term" value="F:structural constituent of ribosome"/>
    <property type="evidence" value="ECO:0007669"/>
    <property type="project" value="InterPro"/>
</dbReference>
<dbReference type="GO" id="GO:0006412">
    <property type="term" value="P:translation"/>
    <property type="evidence" value="ECO:0007669"/>
    <property type="project" value="UniProtKB-UniRule"/>
</dbReference>
<name>A0A930Y2H8_9GAMM</name>
<comment type="similarity">
    <text evidence="1 4 5">Belongs to the bacterial ribosomal protein bL21 family.</text>
</comment>
<dbReference type="EMBL" id="JADHEI010000028">
    <property type="protein sequence ID" value="MBF2734906.1"/>
    <property type="molecule type" value="Genomic_DNA"/>
</dbReference>
<comment type="subunit">
    <text evidence="4">Part of the 50S ribosomal subunit. Contacts protein L20.</text>
</comment>
<comment type="caution">
    <text evidence="6">The sequence shown here is derived from an EMBL/GenBank/DDBJ whole genome shotgun (WGS) entry which is preliminary data.</text>
</comment>
<evidence type="ECO:0000313" key="6">
    <source>
        <dbReference type="EMBL" id="MBF2734906.1"/>
    </source>
</evidence>
<dbReference type="Pfam" id="PF00829">
    <property type="entry name" value="Ribosomal_L21p"/>
    <property type="match status" value="1"/>
</dbReference>
<reference evidence="6" key="1">
    <citation type="submission" date="2020-10" db="EMBL/GenBank/DDBJ databases">
        <title>An improved Amphimedon queenslandica hologenome assembly reveals how three proteobacterial symbionts can extend the metabolic phenotypic of their marine sponge host.</title>
        <authorList>
            <person name="Degnan B."/>
            <person name="Degnan S."/>
            <person name="Xiang X."/>
        </authorList>
    </citation>
    <scope>NUCLEOTIDE SEQUENCE</scope>
    <source>
        <strain evidence="6">AqS2</strain>
    </source>
</reference>
<gene>
    <name evidence="4 6" type="primary">rplU</name>
    <name evidence="6" type="ORF">ISN26_02280</name>
</gene>
<dbReference type="NCBIfam" id="TIGR00061">
    <property type="entry name" value="L21"/>
    <property type="match status" value="1"/>
</dbReference>
<keyword evidence="4 5" id="KW-0694">RNA-binding</keyword>
<dbReference type="PANTHER" id="PTHR21349">
    <property type="entry name" value="50S RIBOSOMAL PROTEIN L21"/>
    <property type="match status" value="1"/>
</dbReference>
<dbReference type="GO" id="GO:0019843">
    <property type="term" value="F:rRNA binding"/>
    <property type="evidence" value="ECO:0007669"/>
    <property type="project" value="UniProtKB-UniRule"/>
</dbReference>
<evidence type="ECO:0000256" key="2">
    <source>
        <dbReference type="ARBA" id="ARBA00022980"/>
    </source>
</evidence>
<keyword evidence="3 4" id="KW-0687">Ribonucleoprotein</keyword>
<dbReference type="GO" id="GO:0005840">
    <property type="term" value="C:ribosome"/>
    <property type="evidence" value="ECO:0007669"/>
    <property type="project" value="UniProtKB-KW"/>
</dbReference>
<protein>
    <recommendedName>
        <fullName evidence="4">Large ribosomal subunit protein bL21</fullName>
    </recommendedName>
</protein>
<comment type="function">
    <text evidence="4 5">This protein binds to 23S rRNA in the presence of protein L20.</text>
</comment>
<evidence type="ECO:0000256" key="3">
    <source>
        <dbReference type="ARBA" id="ARBA00023274"/>
    </source>
</evidence>
<dbReference type="SUPFAM" id="SSF141091">
    <property type="entry name" value="L21p-like"/>
    <property type="match status" value="1"/>
</dbReference>
<dbReference type="InterPro" id="IPR036164">
    <property type="entry name" value="bL21-like_sf"/>
</dbReference>
<keyword evidence="7" id="KW-1185">Reference proteome</keyword>
<dbReference type="Proteomes" id="UP000604381">
    <property type="component" value="Unassembled WGS sequence"/>
</dbReference>
<accession>A0A930Y2H8</accession>
<evidence type="ECO:0000313" key="7">
    <source>
        <dbReference type="Proteomes" id="UP000604381"/>
    </source>
</evidence>
<proteinExistence type="inferred from homology"/>
<keyword evidence="4 5" id="KW-0699">rRNA-binding</keyword>
<keyword evidence="2 4" id="KW-0689">Ribosomal protein</keyword>
<organism evidence="6 7">
    <name type="scientific">Candidatus Amphirhobacter heronislandensis</name>
    <dbReference type="NCBI Taxonomy" id="1732024"/>
    <lineage>
        <taxon>Bacteria</taxon>
        <taxon>Pseudomonadati</taxon>
        <taxon>Pseudomonadota</taxon>
        <taxon>Gammaproteobacteria</taxon>
        <taxon>Candidatus Tethybacterales</taxon>
        <taxon>Candidatus Tethybacteraceae</taxon>
        <taxon>Candidatus Amphirhobacter</taxon>
    </lineage>
</organism>
<evidence type="ECO:0000256" key="4">
    <source>
        <dbReference type="HAMAP-Rule" id="MF_01363"/>
    </source>
</evidence>
<dbReference type="PANTHER" id="PTHR21349:SF0">
    <property type="entry name" value="LARGE RIBOSOMAL SUBUNIT PROTEIN BL21M"/>
    <property type="match status" value="1"/>
</dbReference>
<evidence type="ECO:0000256" key="1">
    <source>
        <dbReference type="ARBA" id="ARBA00008563"/>
    </source>
</evidence>
<sequence length="104" mass="11659">MKATIRTSGTQLRLQVGDVVTVDRIETAPGDTVVYDRVLLLEDGEAVTVGQPTVPKAQVSAEVIEHFRGPKVRVFKLRRRKNSRRVRGHRSELSRIRVTEIKGA</sequence>
<dbReference type="InterPro" id="IPR028909">
    <property type="entry name" value="bL21-like"/>
</dbReference>
<dbReference type="GO" id="GO:0005737">
    <property type="term" value="C:cytoplasm"/>
    <property type="evidence" value="ECO:0007669"/>
    <property type="project" value="UniProtKB-ARBA"/>
</dbReference>
<evidence type="ECO:0000256" key="5">
    <source>
        <dbReference type="RuleBase" id="RU000562"/>
    </source>
</evidence>
<dbReference type="GO" id="GO:1990904">
    <property type="term" value="C:ribonucleoprotein complex"/>
    <property type="evidence" value="ECO:0007669"/>
    <property type="project" value="UniProtKB-KW"/>
</dbReference>
<dbReference type="InterPro" id="IPR001787">
    <property type="entry name" value="Ribosomal_bL21"/>
</dbReference>